<dbReference type="GO" id="GO:0005524">
    <property type="term" value="F:ATP binding"/>
    <property type="evidence" value="ECO:0007669"/>
    <property type="project" value="UniProtKB-KW"/>
</dbReference>
<dbReference type="InterPro" id="IPR027417">
    <property type="entry name" value="P-loop_NTPase"/>
</dbReference>
<feature type="domain" description="ABC transporter" evidence="5">
    <location>
        <begin position="4"/>
        <end position="239"/>
    </location>
</feature>
<comment type="caution">
    <text evidence="6">The sequence shown here is derived from an EMBL/GenBank/DDBJ whole genome shotgun (WGS) entry which is preliminary data.</text>
</comment>
<dbReference type="SMART" id="SM00382">
    <property type="entry name" value="AAA"/>
    <property type="match status" value="1"/>
</dbReference>
<keyword evidence="2" id="KW-0813">Transport</keyword>
<dbReference type="InterPro" id="IPR003439">
    <property type="entry name" value="ABC_transporter-like_ATP-bd"/>
</dbReference>
<gene>
    <name evidence="6" type="ORF">PQJ73_05225</name>
</gene>
<evidence type="ECO:0000313" key="6">
    <source>
        <dbReference type="EMBL" id="MDC7785078.1"/>
    </source>
</evidence>
<sequence>MGEVSLVDVTKRFTSGVGAAAHTVFALKRVSFTIRDGEIAVLIGPSGCGKTTALRVAMGLEQASHGHVMVDGREVHGCGYDRGMVFQHAELLPWLTALQNVQFGLEMKGMRGAELHDTAMRYLDLVGLKDSWNRRPYQLSGGMRQRVGIARALAIDPKVLLMDEPFGALDAQTRESLQIELLDIQARTGKTILFVTHDLDEAVLLADRVVVMRDGELQEIVDVALPRPRGDIGRLRSSPAFGEIRYRIWKALHQAPDVVH</sequence>
<dbReference type="InterPro" id="IPR003593">
    <property type="entry name" value="AAA+_ATPase"/>
</dbReference>
<dbReference type="InterPro" id="IPR050166">
    <property type="entry name" value="ABC_transporter_ATP-bind"/>
</dbReference>
<name>A0ABT5J669_RHOTP</name>
<evidence type="ECO:0000256" key="3">
    <source>
        <dbReference type="ARBA" id="ARBA00022741"/>
    </source>
</evidence>
<keyword evidence="4 6" id="KW-0067">ATP-binding</keyword>
<dbReference type="PROSITE" id="PS00211">
    <property type="entry name" value="ABC_TRANSPORTER_1"/>
    <property type="match status" value="1"/>
</dbReference>
<evidence type="ECO:0000256" key="2">
    <source>
        <dbReference type="ARBA" id="ARBA00022448"/>
    </source>
</evidence>
<reference evidence="6" key="2">
    <citation type="submission" date="2023-02" db="EMBL/GenBank/DDBJ databases">
        <authorList>
            <person name="Rayyan A."/>
            <person name="Meyer T."/>
            <person name="Kyndt J.A."/>
        </authorList>
    </citation>
    <scope>NUCLEOTIDE SEQUENCE</scope>
    <source>
        <strain evidence="6">DSM 9987</strain>
    </source>
</reference>
<accession>A0ABT5J669</accession>
<keyword evidence="7" id="KW-1185">Reference proteome</keyword>
<dbReference type="PANTHER" id="PTHR42788">
    <property type="entry name" value="TAURINE IMPORT ATP-BINDING PROTEIN-RELATED"/>
    <property type="match status" value="1"/>
</dbReference>
<dbReference type="InterPro" id="IPR017871">
    <property type="entry name" value="ABC_transporter-like_CS"/>
</dbReference>
<dbReference type="PANTHER" id="PTHR42788:SF13">
    <property type="entry name" value="ALIPHATIC SULFONATES IMPORT ATP-BINDING PROTEIN SSUB"/>
    <property type="match status" value="1"/>
</dbReference>
<dbReference type="PROSITE" id="PS50893">
    <property type="entry name" value="ABC_TRANSPORTER_2"/>
    <property type="match status" value="1"/>
</dbReference>
<dbReference type="EMBL" id="JAQQLI010000005">
    <property type="protein sequence ID" value="MDC7785078.1"/>
    <property type="molecule type" value="Genomic_DNA"/>
</dbReference>
<dbReference type="RefSeq" id="WP_272775927.1">
    <property type="nucleotide sequence ID" value="NZ_JAQQLI010000005.1"/>
</dbReference>
<evidence type="ECO:0000259" key="5">
    <source>
        <dbReference type="PROSITE" id="PS50893"/>
    </source>
</evidence>
<protein>
    <submittedName>
        <fullName evidence="6">ABC transporter ATP-binding protein</fullName>
    </submittedName>
</protein>
<dbReference type="Proteomes" id="UP001165652">
    <property type="component" value="Unassembled WGS sequence"/>
</dbReference>
<reference evidence="6" key="1">
    <citation type="journal article" date="2023" name="Microbiol Resour">
        <title>Genome Sequences of Rhodoplanes serenus and Two Thermotolerant Strains, Rhodoplanes tepidamans and 'Rhodoplanes cryptolactis,' Further Refine the Genus.</title>
        <authorList>
            <person name="Rayyan A.A."/>
            <person name="Kyndt J.A."/>
        </authorList>
    </citation>
    <scope>NUCLEOTIDE SEQUENCE</scope>
    <source>
        <strain evidence="6">DSM 9987</strain>
    </source>
</reference>
<proteinExistence type="inferred from homology"/>
<organism evidence="6 7">
    <name type="scientific">Rhodoplanes tepidamans</name>
    <name type="common">Rhodoplanes cryptolactis</name>
    <dbReference type="NCBI Taxonomy" id="200616"/>
    <lineage>
        <taxon>Bacteria</taxon>
        <taxon>Pseudomonadati</taxon>
        <taxon>Pseudomonadota</taxon>
        <taxon>Alphaproteobacteria</taxon>
        <taxon>Hyphomicrobiales</taxon>
        <taxon>Nitrobacteraceae</taxon>
        <taxon>Rhodoplanes</taxon>
    </lineage>
</organism>
<dbReference type="Pfam" id="PF00005">
    <property type="entry name" value="ABC_tran"/>
    <property type="match status" value="1"/>
</dbReference>
<dbReference type="Gene3D" id="3.40.50.300">
    <property type="entry name" value="P-loop containing nucleotide triphosphate hydrolases"/>
    <property type="match status" value="1"/>
</dbReference>
<dbReference type="SUPFAM" id="SSF52540">
    <property type="entry name" value="P-loop containing nucleoside triphosphate hydrolases"/>
    <property type="match status" value="1"/>
</dbReference>
<evidence type="ECO:0000256" key="1">
    <source>
        <dbReference type="ARBA" id="ARBA00005417"/>
    </source>
</evidence>
<dbReference type="CDD" id="cd03293">
    <property type="entry name" value="ABC_NrtD_SsuB_transporters"/>
    <property type="match status" value="1"/>
</dbReference>
<keyword evidence="3" id="KW-0547">Nucleotide-binding</keyword>
<comment type="similarity">
    <text evidence="1">Belongs to the ABC transporter superfamily.</text>
</comment>
<evidence type="ECO:0000313" key="7">
    <source>
        <dbReference type="Proteomes" id="UP001165652"/>
    </source>
</evidence>
<evidence type="ECO:0000256" key="4">
    <source>
        <dbReference type="ARBA" id="ARBA00022840"/>
    </source>
</evidence>